<evidence type="ECO:0000259" key="5">
    <source>
        <dbReference type="PROSITE" id="PS51898"/>
    </source>
</evidence>
<keyword evidence="3" id="KW-0233">DNA recombination</keyword>
<dbReference type="HOGENOM" id="CLU_027562_9_0_5"/>
<feature type="domain" description="Core-binding (CB)" evidence="6">
    <location>
        <begin position="9"/>
        <end position="103"/>
    </location>
</feature>
<dbReference type="PROSITE" id="PS51898">
    <property type="entry name" value="TYR_RECOMBINASE"/>
    <property type="match status" value="1"/>
</dbReference>
<evidence type="ECO:0000256" key="1">
    <source>
        <dbReference type="ARBA" id="ARBA00022908"/>
    </source>
</evidence>
<dbReference type="STRING" id="537021.CLIBASIA_03895"/>
<dbReference type="EMBL" id="CP001677">
    <property type="protein sequence ID" value="ACT57355.1"/>
    <property type="molecule type" value="Genomic_DNA"/>
</dbReference>
<dbReference type="GO" id="GO:0006310">
    <property type="term" value="P:DNA recombination"/>
    <property type="evidence" value="ECO:0007669"/>
    <property type="project" value="UniProtKB-KW"/>
</dbReference>
<dbReference type="Pfam" id="PF02899">
    <property type="entry name" value="Phage_int_SAM_1"/>
    <property type="match status" value="1"/>
</dbReference>
<keyword evidence="2 4" id="KW-0238">DNA-binding</keyword>
<dbReference type="InterPro" id="IPR050090">
    <property type="entry name" value="Tyrosine_recombinase_XerCD"/>
</dbReference>
<protein>
    <submittedName>
        <fullName evidence="7">Site-specific tyrosine recombinase XerC</fullName>
    </submittedName>
</protein>
<dbReference type="OrthoDB" id="9801717at2"/>
<reference evidence="7 8" key="2">
    <citation type="journal article" date="2011" name="Appl. Environ. Microbiol.">
        <title>Diversity and plasticity of the intracellular plant pathogen and insect symbiont, 'Candidatus Liberibacter asiaticus', revealed by hyper variable prophage genes with intragenic tandem repeats.</title>
        <authorList>
            <person name="Zhou L."/>
            <person name="Powell C.A."/>
            <person name="Hoffman M.T."/>
            <person name="Li W."/>
            <person name="Fan G."/>
            <person name="Liu B."/>
            <person name="Lin H."/>
            <person name="Duan Y."/>
        </authorList>
    </citation>
    <scope>NUCLEOTIDE SEQUENCE [LARGE SCALE GENOMIC DNA]</scope>
    <source>
        <strain evidence="8">psy62</strain>
    </source>
</reference>
<dbReference type="eggNOG" id="COG4974">
    <property type="taxonomic scope" value="Bacteria"/>
</dbReference>
<dbReference type="InterPro" id="IPR004107">
    <property type="entry name" value="Integrase_SAM-like_N"/>
</dbReference>
<dbReference type="SUPFAM" id="SSF56349">
    <property type="entry name" value="DNA breaking-rejoining enzymes"/>
    <property type="match status" value="1"/>
</dbReference>
<dbReference type="InterPro" id="IPR002104">
    <property type="entry name" value="Integrase_catalytic"/>
</dbReference>
<dbReference type="Pfam" id="PF00589">
    <property type="entry name" value="Phage_integrase"/>
    <property type="match status" value="1"/>
</dbReference>
<dbReference type="GO" id="GO:0003677">
    <property type="term" value="F:DNA binding"/>
    <property type="evidence" value="ECO:0007669"/>
    <property type="project" value="UniProtKB-UniRule"/>
</dbReference>
<dbReference type="InterPro" id="IPR013762">
    <property type="entry name" value="Integrase-like_cat_sf"/>
</dbReference>
<evidence type="ECO:0000256" key="2">
    <source>
        <dbReference type="ARBA" id="ARBA00023125"/>
    </source>
</evidence>
<dbReference type="KEGG" id="las:CLIBASIA_03895"/>
<evidence type="ECO:0000313" key="7">
    <source>
        <dbReference type="EMBL" id="ACT57355.1"/>
    </source>
</evidence>
<evidence type="ECO:0000259" key="6">
    <source>
        <dbReference type="PROSITE" id="PS51900"/>
    </source>
</evidence>
<accession>C6XG52</accession>
<proteinExistence type="predicted"/>
<dbReference type="InterPro" id="IPR010998">
    <property type="entry name" value="Integrase_recombinase_N"/>
</dbReference>
<dbReference type="PANTHER" id="PTHR30349">
    <property type="entry name" value="PHAGE INTEGRASE-RELATED"/>
    <property type="match status" value="1"/>
</dbReference>
<dbReference type="AlphaFoldDB" id="C6XG52"/>
<feature type="domain" description="Tyr recombinase" evidence="5">
    <location>
        <begin position="124"/>
        <end position="315"/>
    </location>
</feature>
<evidence type="ECO:0000256" key="3">
    <source>
        <dbReference type="ARBA" id="ARBA00023172"/>
    </source>
</evidence>
<name>C6XG52_LIBAP</name>
<dbReference type="Proteomes" id="UP000002744">
    <property type="component" value="Chromosome"/>
</dbReference>
<dbReference type="PROSITE" id="PS51900">
    <property type="entry name" value="CB"/>
    <property type="match status" value="1"/>
</dbReference>
<dbReference type="Gene3D" id="1.10.150.130">
    <property type="match status" value="1"/>
</dbReference>
<dbReference type="RefSeq" id="WP_015824933.1">
    <property type="nucleotide sequence ID" value="NC_012985.3"/>
</dbReference>
<reference evidence="7 8" key="1">
    <citation type="journal article" date="2009" name="Mol. Plant Microbe Interact.">
        <title>Complete genome sequence of citrus huanglongbing bacterium, 'Candidatus Liberibacter asiaticus' obtained through metagenomics.</title>
        <authorList>
            <person name="Duan Y."/>
            <person name="Zhou L."/>
            <person name="Hall D.G."/>
            <person name="Li W."/>
            <person name="Doddapaneni H."/>
            <person name="Lin H."/>
            <person name="Liu L."/>
            <person name="Vahling C.M."/>
            <person name="Gabriel D.W."/>
            <person name="Williams K.P."/>
            <person name="Dickerman A."/>
            <person name="Sun Y."/>
            <person name="Gottwald T."/>
        </authorList>
    </citation>
    <scope>NUCLEOTIDE SEQUENCE [LARGE SCALE GENOMIC DNA]</scope>
    <source>
        <strain evidence="8">psy62</strain>
    </source>
</reference>
<dbReference type="SMR" id="C6XG52"/>
<dbReference type="Gene3D" id="1.10.443.10">
    <property type="entry name" value="Intergrase catalytic core"/>
    <property type="match status" value="1"/>
</dbReference>
<gene>
    <name evidence="7" type="primary">xerC</name>
    <name evidence="7" type="ordered locus">CLIBASIA_03895</name>
</gene>
<dbReference type="PANTHER" id="PTHR30349:SF90">
    <property type="entry name" value="TYROSINE RECOMBINASE XERD"/>
    <property type="match status" value="1"/>
</dbReference>
<evidence type="ECO:0000313" key="8">
    <source>
        <dbReference type="Proteomes" id="UP000002744"/>
    </source>
</evidence>
<evidence type="ECO:0000256" key="4">
    <source>
        <dbReference type="PROSITE-ProRule" id="PRU01248"/>
    </source>
</evidence>
<dbReference type="GO" id="GO:0015074">
    <property type="term" value="P:DNA integration"/>
    <property type="evidence" value="ECO:0007669"/>
    <property type="project" value="UniProtKB-KW"/>
</dbReference>
<dbReference type="InterPro" id="IPR044068">
    <property type="entry name" value="CB"/>
</dbReference>
<sequence>MEGNNLPEIVSFELLKERQNWLQNLEIERGLSKLTLQSYECDTRQFLIFLAFYTEEKITIQTIRQLSYTEIRAFISKRRTQKIGDRSLKRSLSGIKSFLKYLKKRKITTESNILNMRNLKKSNSLPRALNEKQALTLVDNVLLHTSHETKWIDARNSAILYLLYGCGLRISEALSLTPQNIMDDQSTLRIQGKGDKIRIVPLLPSVRKAILEYYDLCPFDLNLNIQLPLFRGIRGKPLNPGVFQRYIRQLRRYLGLPLSTTAHTLRHSFATHLLSNGGDLRSIQSILGHFRLSTTQIYTNVNSKNGGDWMMEIYDQTHPSITQKDKKN</sequence>
<dbReference type="InterPro" id="IPR011010">
    <property type="entry name" value="DNA_brk_join_enz"/>
</dbReference>
<keyword evidence="1" id="KW-0229">DNA integration</keyword>
<organism evidence="7 8">
    <name type="scientific">Liberibacter asiaticus (strain psy62)</name>
    <dbReference type="NCBI Taxonomy" id="537021"/>
    <lineage>
        <taxon>Bacteria</taxon>
        <taxon>Pseudomonadati</taxon>
        <taxon>Pseudomonadota</taxon>
        <taxon>Alphaproteobacteria</taxon>
        <taxon>Hyphomicrobiales</taxon>
        <taxon>Rhizobiaceae</taxon>
        <taxon>Liberibacter</taxon>
    </lineage>
</organism>